<evidence type="ECO:0000256" key="1">
    <source>
        <dbReference type="SAM" id="Phobius"/>
    </source>
</evidence>
<evidence type="ECO:0000313" key="3">
    <source>
        <dbReference type="EMBL" id="MFC4402431.1"/>
    </source>
</evidence>
<dbReference type="Pfam" id="PF07811">
    <property type="entry name" value="TadE"/>
    <property type="match status" value="1"/>
</dbReference>
<feature type="transmembrane region" description="Helical" evidence="1">
    <location>
        <begin position="12"/>
        <end position="38"/>
    </location>
</feature>
<keyword evidence="1" id="KW-0472">Membrane</keyword>
<keyword evidence="1" id="KW-0812">Transmembrane</keyword>
<feature type="domain" description="TadE-like" evidence="2">
    <location>
        <begin position="10"/>
        <end position="52"/>
    </location>
</feature>
<evidence type="ECO:0000259" key="2">
    <source>
        <dbReference type="Pfam" id="PF07811"/>
    </source>
</evidence>
<organism evidence="3 4">
    <name type="scientific">Gracilibacillus xinjiangensis</name>
    <dbReference type="NCBI Taxonomy" id="1193282"/>
    <lineage>
        <taxon>Bacteria</taxon>
        <taxon>Bacillati</taxon>
        <taxon>Bacillota</taxon>
        <taxon>Bacilli</taxon>
        <taxon>Bacillales</taxon>
        <taxon>Bacillaceae</taxon>
        <taxon>Gracilibacillus</taxon>
    </lineage>
</organism>
<name>A0ABV8WVS5_9BACI</name>
<accession>A0ABV8WVS5</accession>
<keyword evidence="4" id="KW-1185">Reference proteome</keyword>
<gene>
    <name evidence="3" type="ORF">ACFOY7_05040</name>
</gene>
<proteinExistence type="predicted"/>
<comment type="caution">
    <text evidence="3">The sequence shown here is derived from an EMBL/GenBank/DDBJ whole genome shotgun (WGS) entry which is preliminary data.</text>
</comment>
<reference evidence="4" key="1">
    <citation type="journal article" date="2019" name="Int. J. Syst. Evol. Microbiol.">
        <title>The Global Catalogue of Microorganisms (GCM) 10K type strain sequencing project: providing services to taxonomists for standard genome sequencing and annotation.</title>
        <authorList>
            <consortium name="The Broad Institute Genomics Platform"/>
            <consortium name="The Broad Institute Genome Sequencing Center for Infectious Disease"/>
            <person name="Wu L."/>
            <person name="Ma J."/>
        </authorList>
    </citation>
    <scope>NUCLEOTIDE SEQUENCE [LARGE SCALE GENOMIC DNA]</scope>
    <source>
        <strain evidence="4">CCUG 37865</strain>
    </source>
</reference>
<dbReference type="RefSeq" id="WP_390250015.1">
    <property type="nucleotide sequence ID" value="NZ_JBHSDT010000004.1"/>
</dbReference>
<dbReference type="EMBL" id="JBHSDT010000004">
    <property type="protein sequence ID" value="MFC4402431.1"/>
    <property type="molecule type" value="Genomic_DNA"/>
</dbReference>
<dbReference type="Proteomes" id="UP001595882">
    <property type="component" value="Unassembled WGS sequence"/>
</dbReference>
<evidence type="ECO:0000313" key="4">
    <source>
        <dbReference type="Proteomes" id="UP001595882"/>
    </source>
</evidence>
<keyword evidence="1" id="KW-1133">Transmembrane helix</keyword>
<dbReference type="InterPro" id="IPR012495">
    <property type="entry name" value="TadE-like_dom"/>
</dbReference>
<protein>
    <submittedName>
        <fullName evidence="3">TadE/TadG family type IV pilus assembly protein</fullName>
    </submittedName>
</protein>
<sequence length="127" mass="14070">MKRMLRKENGQSLVEFALVIPLFLMLVVGMIDFGGLLYTNLQMEMVTQEATRIAGLGQNDTMIRTYAEGQFQGNSESLTITISPDEANRSSGEYVTVTLSYPTEFLHLLGDFAIPVALESSSTIRVE</sequence>